<dbReference type="SUPFAM" id="SSF50969">
    <property type="entry name" value="YVTN repeat-like/Quinoprotein amine dehydrogenase"/>
    <property type="match status" value="1"/>
</dbReference>
<dbReference type="InterPro" id="IPR033803">
    <property type="entry name" value="CBD-like_Golvesin-Xly"/>
</dbReference>
<dbReference type="SMART" id="SM00089">
    <property type="entry name" value="PKD"/>
    <property type="match status" value="4"/>
</dbReference>
<evidence type="ECO:0000259" key="1">
    <source>
        <dbReference type="PROSITE" id="PS50093"/>
    </source>
</evidence>
<dbReference type="Pfam" id="PF25275">
    <property type="entry name" value="Golvesin_C"/>
    <property type="match status" value="1"/>
</dbReference>
<dbReference type="SUPFAM" id="SSF49299">
    <property type="entry name" value="PKD domain"/>
    <property type="match status" value="4"/>
</dbReference>
<feature type="domain" description="PKD" evidence="1">
    <location>
        <begin position="951"/>
        <end position="1002"/>
    </location>
</feature>
<dbReference type="Pfam" id="PF18911">
    <property type="entry name" value="PKD_4"/>
    <property type="match status" value="2"/>
</dbReference>
<comment type="caution">
    <text evidence="2">The sequence shown here is derived from an EMBL/GenBank/DDBJ whole genome shotgun (WGS) entry which is preliminary data.</text>
</comment>
<dbReference type="InterPro" id="IPR013783">
    <property type="entry name" value="Ig-like_fold"/>
</dbReference>
<dbReference type="EMBL" id="VSSQ01000383">
    <property type="protein sequence ID" value="MPL93187.1"/>
    <property type="molecule type" value="Genomic_DNA"/>
</dbReference>
<dbReference type="InterPro" id="IPR035986">
    <property type="entry name" value="PKD_dom_sf"/>
</dbReference>
<dbReference type="NCBIfam" id="TIGR04183">
    <property type="entry name" value="Por_Secre_tail"/>
    <property type="match status" value="1"/>
</dbReference>
<dbReference type="InterPro" id="IPR026444">
    <property type="entry name" value="Secre_tail"/>
</dbReference>
<evidence type="ECO:0000313" key="2">
    <source>
        <dbReference type="EMBL" id="MPL93187.1"/>
    </source>
</evidence>
<dbReference type="PROSITE" id="PS50093">
    <property type="entry name" value="PKD"/>
    <property type="match status" value="2"/>
</dbReference>
<proteinExistence type="predicted"/>
<dbReference type="InterPro" id="IPR022409">
    <property type="entry name" value="PKD/Chitinase_dom"/>
</dbReference>
<dbReference type="Gene3D" id="2.120.10.30">
    <property type="entry name" value="TolB, C-terminal domain"/>
    <property type="match status" value="1"/>
</dbReference>
<dbReference type="AlphaFoldDB" id="A0A644VPJ8"/>
<feature type="domain" description="PKD" evidence="1">
    <location>
        <begin position="810"/>
        <end position="870"/>
    </location>
</feature>
<protein>
    <recommendedName>
        <fullName evidence="1">PKD domain-containing protein</fullName>
    </recommendedName>
</protein>
<dbReference type="InterPro" id="IPR000601">
    <property type="entry name" value="PKD_dom"/>
</dbReference>
<dbReference type="Gene3D" id="2.60.40.10">
    <property type="entry name" value="Immunoglobulins"/>
    <property type="match status" value="4"/>
</dbReference>
<dbReference type="CDD" id="cd00146">
    <property type="entry name" value="PKD"/>
    <property type="match status" value="1"/>
</dbReference>
<name>A0A644VPJ8_9ZZZZ</name>
<dbReference type="InterPro" id="IPR039564">
    <property type="entry name" value="Peptidase_C39-like"/>
</dbReference>
<reference evidence="2" key="1">
    <citation type="submission" date="2019-08" db="EMBL/GenBank/DDBJ databases">
        <authorList>
            <person name="Kucharzyk K."/>
            <person name="Murdoch R.W."/>
            <person name="Higgins S."/>
            <person name="Loffler F."/>
        </authorList>
    </citation>
    <scope>NUCLEOTIDE SEQUENCE</scope>
</reference>
<organism evidence="2">
    <name type="scientific">bioreactor metagenome</name>
    <dbReference type="NCBI Taxonomy" id="1076179"/>
    <lineage>
        <taxon>unclassified sequences</taxon>
        <taxon>metagenomes</taxon>
        <taxon>ecological metagenomes</taxon>
    </lineage>
</organism>
<sequence>MKSIFILLSFSFYLLSSALAQENRPHDAYWAEEQGYFTNMHPTEYGIIASSNNCNEIYLISNGALKTLVTAPGCGRYMQLRPDGKTIGFKYISEDRMQTPALLDISTGLITYLSEPTNLCGQPAFAASGDIIVSDTLGFTVYRKSGNENRFTTGYYANFTAISPDGRSVVYNDNNDQLKMLNTLTNEILAISPEGCALPEFSASGKYISFVSSLQRILIYSTEQNQIVATLYGTAPEWNPVQDVLAYNILESKNYTIIHAGITIYNPETGTESTIRTETGQNVFDPAFDNRGNIYFHDQISLGIYSLNNNAPVCIYRHSGKLPMHFFETTKSTRSIITVPGTVPYVHQVYDTPSWHSGYWSCAPTTSAMAFAYYNRLPPWPTTVNHGMSWDPHVNNYGSYVADRYRFNEWYYSETALDAADGTTYGGYGYMWTGSYGPNSRMSNYITQHYMTSNQYWTTGCTWAQTVAEIDNGYVHPICNYLTTSGHLTLCIGYYNTQHSLLFNDPYGDRNDVTYCDYDGAGVSYDWPTYNNGLANLGGSYSYVAWTVAARTSEPVYNDTIIDDNYYGHGFYVNNSTLGSTQRYYRDFNTGYNGHTWYTIGMADPDICYTTWTPNISDTAKYIVSAFIPSSGTSTTNAMYHINRLGTDTIVHVNQGANKNSWVVLGNFIMCPGEATVRLGDSTGTDGDTLAFDAVKWARYPDPVAQFSANNTTVCQGSQITFTSTSQYSESLIWNCSGGTLVSQNGTQSTFQYNATGSFPAQLIAVNYNGRDTLTFNSYITVLPNAVAGFTVSDDTVDMSSPTVNFTNTSSGAASYVWSFGDATSSTSYSPSHTYGASGTYSVTLEAYSPACADDTISMFIVVTESAAVAQFSSNSTSVCEGDTVTFISSSQNETALIWNIPGASIIDQSGDTCTAVYNTPGTYDAGLIAISAFGNDTIELSNYIVVLPNATAQFIASNDTIPVSNPLVVFTNQSQNAGTYLWHFGDGATSTDLNPYHTYAATPAMYEVMLEAISATCLSDSASMIILVVDPSSIGELNENTILLFPNPVNDQLTVQSNMAPGAVFNIFDSNGKLVKTGEIDQEIVSVNVSDFTEGLYSLVISDANQKICCFFVKK</sequence>
<dbReference type="Pfam" id="PF13529">
    <property type="entry name" value="Peptidase_C39_2"/>
    <property type="match status" value="1"/>
</dbReference>
<gene>
    <name evidence="2" type="ORF">SDC9_39313</name>
</gene>
<dbReference type="InterPro" id="IPR011042">
    <property type="entry name" value="6-blade_b-propeller_TolB-like"/>
</dbReference>
<accession>A0A644VPJ8</accession>
<dbReference type="Pfam" id="PF18962">
    <property type="entry name" value="Por_Secre_tail"/>
    <property type="match status" value="1"/>
</dbReference>
<dbReference type="InterPro" id="IPR011044">
    <property type="entry name" value="Quino_amine_DH_bsu"/>
</dbReference>